<evidence type="ECO:0000256" key="1">
    <source>
        <dbReference type="ARBA" id="ARBA00004651"/>
    </source>
</evidence>
<feature type="transmembrane region" description="Helical" evidence="11">
    <location>
        <begin position="78"/>
        <end position="98"/>
    </location>
</feature>
<dbReference type="PANTHER" id="PTHR30561">
    <property type="entry name" value="SMR FAMILY PROTON-DEPENDENT DRUG EFFLUX TRANSPORTER SUGE"/>
    <property type="match status" value="1"/>
</dbReference>
<sequence length="124" mass="13933">MRIFDILAIFLSISLAVVGQLLLKMGMLRIGRFSLNISTIVQQYTRIFLNLFVIAGVIGFFLSMMVWLYVLSRLELSTAYPFVALNYVLILFVSHFLLKETITPVKIMGVAVIVLGVFLISRGA</sequence>
<evidence type="ECO:0000256" key="9">
    <source>
        <dbReference type="ARBA" id="ARBA00023098"/>
    </source>
</evidence>
<dbReference type="InterPro" id="IPR000390">
    <property type="entry name" value="Small_drug/metabolite_transptr"/>
</dbReference>
<reference evidence="13" key="1">
    <citation type="journal article" date="2014" name="Front. Microbiol.">
        <title>High frequency of phylogenetically diverse reductive dehalogenase-homologous genes in deep subseafloor sedimentary metagenomes.</title>
        <authorList>
            <person name="Kawai M."/>
            <person name="Futagami T."/>
            <person name="Toyoda A."/>
            <person name="Takaki Y."/>
            <person name="Nishi S."/>
            <person name="Hori S."/>
            <person name="Arai W."/>
            <person name="Tsubouchi T."/>
            <person name="Morono Y."/>
            <person name="Uchiyama I."/>
            <person name="Ito T."/>
            <person name="Fujiyama A."/>
            <person name="Inagaki F."/>
            <person name="Takami H."/>
        </authorList>
    </citation>
    <scope>NUCLEOTIDE SEQUENCE</scope>
    <source>
        <strain evidence="13">Expedition CK06-06</strain>
    </source>
</reference>
<comment type="subcellular location">
    <subcellularLocation>
        <location evidence="1">Cell membrane</location>
        <topology evidence="1">Multi-pass membrane protein</topology>
    </subcellularLocation>
</comment>
<dbReference type="GO" id="GO:0005886">
    <property type="term" value="C:plasma membrane"/>
    <property type="evidence" value="ECO:0007669"/>
    <property type="project" value="UniProtKB-SubCell"/>
</dbReference>
<dbReference type="PANTHER" id="PTHR30561:SF9">
    <property type="entry name" value="4-AMINO-4-DEOXY-L-ARABINOSE-PHOSPHOUNDECAPRENOL FLIPPASE SUBUNIT ARNF-RELATED"/>
    <property type="match status" value="1"/>
</dbReference>
<dbReference type="EMBL" id="BARW01009507">
    <property type="protein sequence ID" value="GAI81331.1"/>
    <property type="molecule type" value="Genomic_DNA"/>
</dbReference>
<feature type="transmembrane region" description="Helical" evidence="11">
    <location>
        <begin position="105"/>
        <end position="121"/>
    </location>
</feature>
<evidence type="ECO:0000256" key="2">
    <source>
        <dbReference type="ARBA" id="ARBA00022475"/>
    </source>
</evidence>
<evidence type="ECO:0000256" key="10">
    <source>
        <dbReference type="ARBA" id="ARBA00023136"/>
    </source>
</evidence>
<protein>
    <recommendedName>
        <fullName evidence="12">EamA domain-containing protein</fullName>
    </recommendedName>
</protein>
<dbReference type="SUPFAM" id="SSF103481">
    <property type="entry name" value="Multidrug resistance efflux transporter EmrE"/>
    <property type="match status" value="1"/>
</dbReference>
<dbReference type="Pfam" id="PF00892">
    <property type="entry name" value="EamA"/>
    <property type="match status" value="1"/>
</dbReference>
<proteinExistence type="predicted"/>
<keyword evidence="6 11" id="KW-0812">Transmembrane</keyword>
<evidence type="ECO:0000256" key="5">
    <source>
        <dbReference type="ARBA" id="ARBA00022556"/>
    </source>
</evidence>
<keyword evidence="2" id="KW-1003">Cell membrane</keyword>
<evidence type="ECO:0000256" key="4">
    <source>
        <dbReference type="ARBA" id="ARBA00022519"/>
    </source>
</evidence>
<feature type="transmembrane region" description="Helical" evidence="11">
    <location>
        <begin position="6"/>
        <end position="26"/>
    </location>
</feature>
<comment type="caution">
    <text evidence="13">The sequence shown here is derived from an EMBL/GenBank/DDBJ whole genome shotgun (WGS) entry which is preliminary data.</text>
</comment>
<keyword evidence="4" id="KW-0997">Cell inner membrane</keyword>
<organism evidence="13">
    <name type="scientific">marine sediment metagenome</name>
    <dbReference type="NCBI Taxonomy" id="412755"/>
    <lineage>
        <taxon>unclassified sequences</taxon>
        <taxon>metagenomes</taxon>
        <taxon>ecological metagenomes</taxon>
    </lineage>
</organism>
<evidence type="ECO:0000256" key="8">
    <source>
        <dbReference type="ARBA" id="ARBA00022989"/>
    </source>
</evidence>
<evidence type="ECO:0000256" key="3">
    <source>
        <dbReference type="ARBA" id="ARBA00022516"/>
    </source>
</evidence>
<dbReference type="InterPro" id="IPR037185">
    <property type="entry name" value="EmrE-like"/>
</dbReference>
<gene>
    <name evidence="13" type="ORF">S12H4_19099</name>
</gene>
<keyword evidence="5" id="KW-0441">Lipid A biosynthesis</keyword>
<dbReference type="GO" id="GO:0009103">
    <property type="term" value="P:lipopolysaccharide biosynthetic process"/>
    <property type="evidence" value="ECO:0007669"/>
    <property type="project" value="UniProtKB-KW"/>
</dbReference>
<keyword evidence="3" id="KW-0444">Lipid biosynthesis</keyword>
<evidence type="ECO:0000313" key="13">
    <source>
        <dbReference type="EMBL" id="GAI81331.1"/>
    </source>
</evidence>
<evidence type="ECO:0000256" key="7">
    <source>
        <dbReference type="ARBA" id="ARBA00022985"/>
    </source>
</evidence>
<evidence type="ECO:0000256" key="11">
    <source>
        <dbReference type="SAM" id="Phobius"/>
    </source>
</evidence>
<dbReference type="AlphaFoldDB" id="X1SQA4"/>
<keyword evidence="10 11" id="KW-0472">Membrane</keyword>
<keyword evidence="9" id="KW-0443">Lipid metabolism</keyword>
<name>X1SQA4_9ZZZZ</name>
<dbReference type="GO" id="GO:0022857">
    <property type="term" value="F:transmembrane transporter activity"/>
    <property type="evidence" value="ECO:0007669"/>
    <property type="project" value="InterPro"/>
</dbReference>
<evidence type="ECO:0000259" key="12">
    <source>
        <dbReference type="Pfam" id="PF00892"/>
    </source>
</evidence>
<dbReference type="InterPro" id="IPR000620">
    <property type="entry name" value="EamA_dom"/>
</dbReference>
<keyword evidence="8 11" id="KW-1133">Transmembrane helix</keyword>
<keyword evidence="7" id="KW-0448">Lipopolysaccharide biosynthesis</keyword>
<dbReference type="Gene3D" id="1.10.3730.20">
    <property type="match status" value="1"/>
</dbReference>
<accession>X1SQA4</accession>
<feature type="transmembrane region" description="Helical" evidence="11">
    <location>
        <begin position="47"/>
        <end position="72"/>
    </location>
</feature>
<evidence type="ECO:0000256" key="6">
    <source>
        <dbReference type="ARBA" id="ARBA00022692"/>
    </source>
</evidence>
<feature type="domain" description="EamA" evidence="12">
    <location>
        <begin position="27"/>
        <end position="121"/>
    </location>
</feature>